<proteinExistence type="predicted"/>
<accession>A0A840NPQ2</accession>
<dbReference type="InterPro" id="IPR029483">
    <property type="entry name" value="GH97_C"/>
</dbReference>
<dbReference type="SUPFAM" id="SSF51445">
    <property type="entry name" value="(Trans)glycosidases"/>
    <property type="match status" value="1"/>
</dbReference>
<evidence type="ECO:0000313" key="5">
    <source>
        <dbReference type="Proteomes" id="UP000580474"/>
    </source>
</evidence>
<reference evidence="4 5" key="1">
    <citation type="submission" date="2020-08" db="EMBL/GenBank/DDBJ databases">
        <title>Sequencing the genomes of 1000 actinobacteria strains.</title>
        <authorList>
            <person name="Klenk H.-P."/>
        </authorList>
    </citation>
    <scope>NUCLEOTIDE SEQUENCE [LARGE SCALE GENOMIC DNA]</scope>
    <source>
        <strain evidence="4 5">DSM 45582</strain>
    </source>
</reference>
<evidence type="ECO:0000259" key="1">
    <source>
        <dbReference type="Pfam" id="PF10566"/>
    </source>
</evidence>
<dbReference type="InterPro" id="IPR019563">
    <property type="entry name" value="GH97_catalytic"/>
</dbReference>
<keyword evidence="4" id="KW-0326">Glycosidase</keyword>
<dbReference type="RefSeq" id="WP_184479788.1">
    <property type="nucleotide sequence ID" value="NZ_JACHIV010000001.1"/>
</dbReference>
<dbReference type="Gene3D" id="2.70.98.10">
    <property type="match status" value="1"/>
</dbReference>
<dbReference type="InterPro" id="IPR014718">
    <property type="entry name" value="GH-type_carb-bd"/>
</dbReference>
<protein>
    <submittedName>
        <fullName evidence="4">Alpha-glucosidase</fullName>
        <ecNumber evidence="4">3.2.1.20</ecNumber>
    </submittedName>
</protein>
<dbReference type="PANTHER" id="PTHR35803:SF1">
    <property type="entry name" value="GLUCAN 1,4-ALPHA-GLUCOSIDASE SUSB"/>
    <property type="match status" value="1"/>
</dbReference>
<dbReference type="Gene3D" id="3.20.20.70">
    <property type="entry name" value="Aldolase class I"/>
    <property type="match status" value="1"/>
</dbReference>
<dbReference type="Pfam" id="PF14509">
    <property type="entry name" value="GH97_C"/>
    <property type="match status" value="1"/>
</dbReference>
<dbReference type="Pfam" id="PF10566">
    <property type="entry name" value="Glyco_hydro_97"/>
    <property type="match status" value="1"/>
</dbReference>
<evidence type="ECO:0000259" key="3">
    <source>
        <dbReference type="Pfam" id="PF14509"/>
    </source>
</evidence>
<dbReference type="InterPro" id="IPR006311">
    <property type="entry name" value="TAT_signal"/>
</dbReference>
<dbReference type="EMBL" id="JACHIV010000001">
    <property type="protein sequence ID" value="MBB5070227.1"/>
    <property type="molecule type" value="Genomic_DNA"/>
</dbReference>
<dbReference type="GO" id="GO:0004558">
    <property type="term" value="F:alpha-1,4-glucosidase activity"/>
    <property type="evidence" value="ECO:0007669"/>
    <property type="project" value="UniProtKB-EC"/>
</dbReference>
<feature type="domain" description="Glycosyl-hydrolase 97 catalytic" evidence="1">
    <location>
        <begin position="318"/>
        <end position="492"/>
    </location>
</feature>
<feature type="domain" description="Glycosyl-hydrolase 97 C-terminal oligomerisation" evidence="3">
    <location>
        <begin position="595"/>
        <end position="692"/>
    </location>
</feature>
<dbReference type="Pfam" id="PF14508">
    <property type="entry name" value="GH97_N"/>
    <property type="match status" value="1"/>
</dbReference>
<dbReference type="InterPro" id="IPR029486">
    <property type="entry name" value="GH97_N"/>
</dbReference>
<dbReference type="EC" id="3.2.1.20" evidence="4"/>
<dbReference type="PANTHER" id="PTHR35803">
    <property type="entry name" value="GLUCAN 1,4-ALPHA-GLUCOSIDASE SUSB-RELATED"/>
    <property type="match status" value="1"/>
</dbReference>
<gene>
    <name evidence="4" type="ORF">BJ969_003315</name>
</gene>
<dbReference type="PROSITE" id="PS51318">
    <property type="entry name" value="TAT"/>
    <property type="match status" value="1"/>
</dbReference>
<feature type="domain" description="Glycosyl-hydrolase 97 N-terminal" evidence="2">
    <location>
        <begin position="41"/>
        <end position="300"/>
    </location>
</feature>
<dbReference type="GO" id="GO:0030246">
    <property type="term" value="F:carbohydrate binding"/>
    <property type="evidence" value="ECO:0007669"/>
    <property type="project" value="InterPro"/>
</dbReference>
<keyword evidence="5" id="KW-1185">Reference proteome</keyword>
<evidence type="ECO:0000259" key="2">
    <source>
        <dbReference type="Pfam" id="PF14508"/>
    </source>
</evidence>
<organism evidence="4 5">
    <name type="scientific">Saccharopolyspora gloriosae</name>
    <dbReference type="NCBI Taxonomy" id="455344"/>
    <lineage>
        <taxon>Bacteria</taxon>
        <taxon>Bacillati</taxon>
        <taxon>Actinomycetota</taxon>
        <taxon>Actinomycetes</taxon>
        <taxon>Pseudonocardiales</taxon>
        <taxon>Pseudonocardiaceae</taxon>
        <taxon>Saccharopolyspora</taxon>
    </lineage>
</organism>
<evidence type="ECO:0000313" key="4">
    <source>
        <dbReference type="EMBL" id="MBB5070227.1"/>
    </source>
</evidence>
<keyword evidence="4" id="KW-0378">Hydrolase</keyword>
<dbReference type="InterPro" id="IPR052720">
    <property type="entry name" value="Glycosyl_hydrolase_97"/>
</dbReference>
<name>A0A840NPQ2_9PSEU</name>
<dbReference type="AlphaFoldDB" id="A0A840NPQ2"/>
<dbReference type="Proteomes" id="UP000580474">
    <property type="component" value="Unassembled WGS sequence"/>
</dbReference>
<comment type="caution">
    <text evidence="4">The sequence shown here is derived from an EMBL/GenBank/DDBJ whole genome shotgun (WGS) entry which is preliminary data.</text>
</comment>
<dbReference type="InterPro" id="IPR013785">
    <property type="entry name" value="Aldolase_TIM"/>
</dbReference>
<sequence>MSTNEIDRRTFGKAAGVAGFTALAWSPGTAAQAAGEPITTSSPDGSITAQFRLQEGTPQYRITRGTQVVLDWSGMGFELGDRRLGEAAELVGIAHDELDETWRPVWGSSAEIRSHCRSTVVRLHEQVDFDVEFRVFDDGVGFRYFFPQQPDLGDFEVLDEHTEFRFTADHTAWSTPANYDSVEYLYTETPLTGAGKLHPWQEPREDAERLGDLATPLTLRVADDLYLAVHEAALLSYPDMTLTKIDGGPGLRSALVPRKGEGRRKALLRTPFPTPWRAFLIGREPGALVESNLVLNLNEPCAIEDTSWIAPGKFLGVWWEIHKGRNTWIEGPDLGASTENVLRAVDFAADNGIPYVLAEGWNKGWKTGGDFGDDQDFLTPNEQLDLRQVLDRCRERGVAFLAHNETGGGVDNYERQLDQAFALYAELGMPGVKTGYAGDIDAHHHHDQWMVEHYQRVIHKAARHRLLINAHEPIKGTGIERTYPNFVSREGARGIEYDAWSQGNPPEHTVTLPFTTMLAGPFDYTPGIFDITWFPPQSPQDDHGDSNDGTRVHTTRAHQLALYPVLLSGLQQLADVPEHYEGVPEFEFLRQVPVSWDETRVLHGEIGDFITMARRSGPAWFVGSLTDEQQRTLEIPLDFLGDGRYVAHFYRDAPGTDVETNPNEVEVDHRLVDASTVIRAELAGGGGHALHLAPAGQDDAHLPEYR</sequence>
<dbReference type="InterPro" id="IPR017853">
    <property type="entry name" value="GH"/>
</dbReference>